<feature type="domain" description="Pyrrolo-quinoline quinone repeat" evidence="2">
    <location>
        <begin position="189"/>
        <end position="379"/>
    </location>
</feature>
<evidence type="ECO:0000256" key="1">
    <source>
        <dbReference type="SAM" id="Phobius"/>
    </source>
</evidence>
<dbReference type="InterPro" id="IPR015943">
    <property type="entry name" value="WD40/YVTN_repeat-like_dom_sf"/>
</dbReference>
<name>A0A5S9F5T5_UABAM</name>
<keyword evidence="1" id="KW-0472">Membrane</keyword>
<dbReference type="Pfam" id="PF13360">
    <property type="entry name" value="PQQ_2"/>
    <property type="match status" value="1"/>
</dbReference>
<gene>
    <name evidence="3" type="ORF">UABAM_05588</name>
</gene>
<evidence type="ECO:0000259" key="2">
    <source>
        <dbReference type="Pfam" id="PF13360"/>
    </source>
</evidence>
<accession>A0A5S9F5T5</accession>
<dbReference type="InterPro" id="IPR018391">
    <property type="entry name" value="PQQ_b-propeller_rpt"/>
</dbReference>
<dbReference type="InterPro" id="IPR002372">
    <property type="entry name" value="PQQ_rpt_dom"/>
</dbReference>
<dbReference type="KEGG" id="uam:UABAM_05588"/>
<dbReference type="AlphaFoldDB" id="A0A5S9F5T5"/>
<dbReference type="EMBL" id="AP019860">
    <property type="protein sequence ID" value="BBM87185.1"/>
    <property type="molecule type" value="Genomic_DNA"/>
</dbReference>
<feature type="transmembrane region" description="Helical" evidence="1">
    <location>
        <begin position="70"/>
        <end position="88"/>
    </location>
</feature>
<dbReference type="SMART" id="SM00564">
    <property type="entry name" value="PQQ"/>
    <property type="match status" value="4"/>
</dbReference>
<feature type="transmembrane region" description="Helical" evidence="1">
    <location>
        <begin position="42"/>
        <end position="63"/>
    </location>
</feature>
<dbReference type="RefSeq" id="WP_151971212.1">
    <property type="nucleotide sequence ID" value="NZ_AP019860.1"/>
</dbReference>
<proteinExistence type="predicted"/>
<evidence type="ECO:0000313" key="3">
    <source>
        <dbReference type="EMBL" id="BBM87185.1"/>
    </source>
</evidence>
<dbReference type="OrthoDB" id="7051554at2"/>
<organism evidence="3 4">
    <name type="scientific">Uabimicrobium amorphum</name>
    <dbReference type="NCBI Taxonomy" id="2596890"/>
    <lineage>
        <taxon>Bacteria</taxon>
        <taxon>Pseudomonadati</taxon>
        <taxon>Planctomycetota</taxon>
        <taxon>Candidatus Uabimicrobiia</taxon>
        <taxon>Candidatus Uabimicrobiales</taxon>
        <taxon>Candidatus Uabimicrobiaceae</taxon>
        <taxon>Candidatus Uabimicrobium</taxon>
    </lineage>
</organism>
<dbReference type="PANTHER" id="PTHR34512:SF30">
    <property type="entry name" value="OUTER MEMBRANE PROTEIN ASSEMBLY FACTOR BAMB"/>
    <property type="match status" value="1"/>
</dbReference>
<protein>
    <submittedName>
        <fullName evidence="3">Oxidoreductase</fullName>
    </submittedName>
</protein>
<evidence type="ECO:0000313" key="4">
    <source>
        <dbReference type="Proteomes" id="UP000326354"/>
    </source>
</evidence>
<sequence length="513" mass="57930">MQDNTKTKIRLWPVIIVLIGTITGLCLVWLKDMPRQSQVINTMKIMGGTLALTLLWFMFLSRIDRKIRQVVLGTFLCVLLAFIVLFKLDEFSGDTVPIFSWRWSSNYLDMVTDKKNTSLEQGNYQRTPFDYYQFLGPERNAVLPNLRLQTNWQQQPPKELWRIEVGAGWSGFATVGRTAITQEQRGEYETVTAYDLGSGKLNWIYKYTAHYHTTLAGRGPRATPTIDGENVYTLGATGILSCIKLKTGEKVWSKDTIKEYKAESPKWGISCSPLVVESKVIVSVGAGGASLVAFDKATGKEIWKAGNDLASYSSPFVTAFHSQQQIVIFNKGSIAGHDIESGRVLWQYFWSNRQPNVAMPIPVPDNHLFVSSGYGLGCQLLKIEKDGDKWKASKVWKSRRLKAKFTNVIRKDHHIIGLDDGVLCSLNLENGKRKWRKGRYGHGQLILVGDVLVIQSEKGYVAMVQAHTEKYKELGTFDALTHKTWNTPALTKNLLLVRNHKEAVCYELQLADD</sequence>
<dbReference type="Gene3D" id="2.130.10.10">
    <property type="entry name" value="YVTN repeat-like/Quinoprotein amine dehydrogenase"/>
    <property type="match status" value="1"/>
</dbReference>
<reference evidence="3 4" key="1">
    <citation type="submission" date="2019-08" db="EMBL/GenBank/DDBJ databases">
        <title>Complete genome sequence of Candidatus Uab amorphum.</title>
        <authorList>
            <person name="Shiratori T."/>
            <person name="Suzuki S."/>
            <person name="Kakizawa Y."/>
            <person name="Ishida K."/>
        </authorList>
    </citation>
    <scope>NUCLEOTIDE SEQUENCE [LARGE SCALE GENOMIC DNA]</scope>
    <source>
        <strain evidence="3 4">SRT547</strain>
    </source>
</reference>
<keyword evidence="4" id="KW-1185">Reference proteome</keyword>
<dbReference type="SUPFAM" id="SSF50998">
    <property type="entry name" value="Quinoprotein alcohol dehydrogenase-like"/>
    <property type="match status" value="1"/>
</dbReference>
<dbReference type="InterPro" id="IPR011047">
    <property type="entry name" value="Quinoprotein_ADH-like_sf"/>
</dbReference>
<feature type="transmembrane region" description="Helical" evidence="1">
    <location>
        <begin position="12"/>
        <end position="30"/>
    </location>
</feature>
<dbReference type="PANTHER" id="PTHR34512">
    <property type="entry name" value="CELL SURFACE PROTEIN"/>
    <property type="match status" value="1"/>
</dbReference>
<keyword evidence="1" id="KW-1133">Transmembrane helix</keyword>
<dbReference type="Proteomes" id="UP000326354">
    <property type="component" value="Chromosome"/>
</dbReference>
<keyword evidence="1" id="KW-0812">Transmembrane</keyword>